<evidence type="ECO:0000313" key="1">
    <source>
        <dbReference type="EMBL" id="DAE26705.1"/>
    </source>
</evidence>
<proteinExistence type="predicted"/>
<dbReference type="EMBL" id="BK015822">
    <property type="protein sequence ID" value="DAE26705.1"/>
    <property type="molecule type" value="Genomic_DNA"/>
</dbReference>
<reference evidence="1" key="1">
    <citation type="journal article" date="2021" name="Proc. Natl. Acad. Sci. U.S.A.">
        <title>A Catalog of Tens of Thousands of Viruses from Human Metagenomes Reveals Hidden Associations with Chronic Diseases.</title>
        <authorList>
            <person name="Tisza M.J."/>
            <person name="Buck C.B."/>
        </authorList>
    </citation>
    <scope>NUCLEOTIDE SEQUENCE</scope>
    <source>
        <strain evidence="1">CtBoB21</strain>
    </source>
</reference>
<name>A0A8S5R6J1_9CAUD</name>
<organism evidence="1">
    <name type="scientific">Myoviridae sp. ctBoB21</name>
    <dbReference type="NCBI Taxonomy" id="2827287"/>
    <lineage>
        <taxon>Viruses</taxon>
        <taxon>Duplodnaviria</taxon>
        <taxon>Heunggongvirae</taxon>
        <taxon>Uroviricota</taxon>
        <taxon>Caudoviricetes</taxon>
    </lineage>
</organism>
<accession>A0A8S5R6J1</accession>
<protein>
    <submittedName>
        <fullName evidence="1">Uncharacterized protein</fullName>
    </submittedName>
</protein>
<sequence>MVEDYKELNKEARQIAVQQIFELIDQPSVLQDIITRLMFD</sequence>